<comment type="caution">
    <text evidence="1">The sequence shown here is derived from an EMBL/GenBank/DDBJ whole genome shotgun (WGS) entry which is preliminary data.</text>
</comment>
<dbReference type="OrthoDB" id="6381346at2"/>
<organism evidence="1 2">
    <name type="scientific">Candidatus Competibacter denitrificans Run_A_D11</name>
    <dbReference type="NCBI Taxonomy" id="1400863"/>
    <lineage>
        <taxon>Bacteria</taxon>
        <taxon>Pseudomonadati</taxon>
        <taxon>Pseudomonadota</taxon>
        <taxon>Gammaproteobacteria</taxon>
        <taxon>Candidatus Competibacteraceae</taxon>
        <taxon>Candidatus Competibacter</taxon>
    </lineage>
</organism>
<reference evidence="1" key="1">
    <citation type="submission" date="2013-07" db="EMBL/GenBank/DDBJ databases">
        <authorList>
            <person name="McIlroy S."/>
        </authorList>
    </citation>
    <scope>NUCLEOTIDE SEQUENCE [LARGE SCALE GENOMIC DNA]</scope>
    <source>
        <strain evidence="1">Run_A_D11</strain>
    </source>
</reference>
<sequence length="320" mass="35908">MMAWFSRLCTTVTLGGARAISIFLSVVFYFLWIGALRGEVLIIYPEVTEPFREAFTQMIMGVTKAVGEPIQTQRLPITATREDFRQLLANRKDQAILLLGQRPLSFYEERLMGRSPVFISGIDALPGQIKLPGVSLAIDPALSLRALRDLLPHLEKVVVYYDARDQPWLERIKQLAQAQNCAIESISVKNATDVARALGETFKSINPQTMALWFGRDTIAYNTEVLYPYILEQSWDRRVAVISDTLAHVRRGFLLAYYPDFASVGSQVGYLIHRRDRPVPVGLQWSASGHLSLNVRTAKHLGIEIPAALLQQATPVFPTP</sequence>
<proteinExistence type="predicted"/>
<evidence type="ECO:0000313" key="1">
    <source>
        <dbReference type="EMBL" id="CDI03152.1"/>
    </source>
</evidence>
<dbReference type="STRING" id="1400863.BN873_40012"/>
<evidence type="ECO:0008006" key="3">
    <source>
        <dbReference type="Google" id="ProtNLM"/>
    </source>
</evidence>
<dbReference type="Gene3D" id="3.40.50.2300">
    <property type="match status" value="1"/>
</dbReference>
<dbReference type="InterPro" id="IPR007487">
    <property type="entry name" value="ABC_transpt-TYRBP-like"/>
</dbReference>
<protein>
    <recommendedName>
        <fullName evidence="3">ABC transporter substrate-binding protein</fullName>
    </recommendedName>
</protein>
<dbReference type="RefSeq" id="WP_139031692.1">
    <property type="nucleotide sequence ID" value="NZ_CBTJ020000047.1"/>
</dbReference>
<gene>
    <name evidence="1" type="ORF">BN873_40012</name>
</gene>
<evidence type="ECO:0000313" key="2">
    <source>
        <dbReference type="Proteomes" id="UP000035760"/>
    </source>
</evidence>
<reference evidence="1" key="2">
    <citation type="submission" date="2014-03" db="EMBL/GenBank/DDBJ databases">
        <title>Candidatus Competibacter-lineage genomes retrieved from metagenomes reveal functional metabolic diversity.</title>
        <authorList>
            <person name="McIlroy S.J."/>
            <person name="Albertsen M."/>
            <person name="Andresen E.K."/>
            <person name="Saunders A.M."/>
            <person name="Kristiansen R."/>
            <person name="Stokholm-Bjerregaard M."/>
            <person name="Nielsen K.L."/>
            <person name="Nielsen P.H."/>
        </authorList>
    </citation>
    <scope>NUCLEOTIDE SEQUENCE</scope>
    <source>
        <strain evidence="1">Run_A_D11</strain>
    </source>
</reference>
<dbReference type="PANTHER" id="PTHR35271">
    <property type="entry name" value="ABC TRANSPORTER, SUBSTRATE-BINDING LIPOPROTEIN-RELATED"/>
    <property type="match status" value="1"/>
</dbReference>
<name>W6M651_9GAMM</name>
<dbReference type="Pfam" id="PF04392">
    <property type="entry name" value="ABC_sub_bind"/>
    <property type="match status" value="1"/>
</dbReference>
<dbReference type="AlphaFoldDB" id="W6M651"/>
<keyword evidence="2" id="KW-1185">Reference proteome</keyword>
<accession>W6M651</accession>
<dbReference type="EMBL" id="CBTJ020000047">
    <property type="protein sequence ID" value="CDI03152.1"/>
    <property type="molecule type" value="Genomic_DNA"/>
</dbReference>
<dbReference type="Proteomes" id="UP000035760">
    <property type="component" value="Unassembled WGS sequence"/>
</dbReference>
<dbReference type="PANTHER" id="PTHR35271:SF1">
    <property type="entry name" value="ABC TRANSPORTER, SUBSTRATE-BINDING LIPOPROTEIN"/>
    <property type="match status" value="1"/>
</dbReference>